<dbReference type="STRING" id="1121400.SAMN02746065_105164"/>
<dbReference type="Pfam" id="PF03692">
    <property type="entry name" value="CxxCxxCC"/>
    <property type="match status" value="1"/>
</dbReference>
<dbReference type="AlphaFoldDB" id="A0A1W2AK45"/>
<evidence type="ECO:0000313" key="2">
    <source>
        <dbReference type="Proteomes" id="UP000192418"/>
    </source>
</evidence>
<dbReference type="InterPro" id="IPR005358">
    <property type="entry name" value="Puta_zinc/iron-chelating_dom"/>
</dbReference>
<accession>A0A1W2AK45</accession>
<sequence length="217" mass="24699">MSVENKCKRCGTCCENGGPALHSQDISLIEKGLLAFEEIITIRKGELVDDPVTKSIAPAKNEFLKVKGSKGSWSCTFYDKSRNQCSRYEHRPFACGVLKCWDTKEILDLAGKDLLSRLDIIKENNPLTQRLIEHESLFPVPDLKGISRTISRSSKKTIKKLERMCNKDIAHRIESVDTFHLCVNLELFYFGRPIFEMLTPLGFDIRETASGIKLKFR</sequence>
<proteinExistence type="predicted"/>
<gene>
    <name evidence="1" type="ORF">SAMN02746065_105164</name>
</gene>
<keyword evidence="2" id="KW-1185">Reference proteome</keyword>
<reference evidence="1 2" key="1">
    <citation type="submission" date="2017-04" db="EMBL/GenBank/DDBJ databases">
        <authorList>
            <person name="Afonso C.L."/>
            <person name="Miller P.J."/>
            <person name="Scott M.A."/>
            <person name="Spackman E."/>
            <person name="Goraichik I."/>
            <person name="Dimitrov K.M."/>
            <person name="Suarez D.L."/>
            <person name="Swayne D.E."/>
        </authorList>
    </citation>
    <scope>NUCLEOTIDE SEQUENCE [LARGE SCALE GENOMIC DNA]</scope>
    <source>
        <strain evidence="1 2">DSM 3385</strain>
    </source>
</reference>
<organism evidence="1 2">
    <name type="scientific">Desulfocicer vacuolatum DSM 3385</name>
    <dbReference type="NCBI Taxonomy" id="1121400"/>
    <lineage>
        <taxon>Bacteria</taxon>
        <taxon>Pseudomonadati</taxon>
        <taxon>Thermodesulfobacteriota</taxon>
        <taxon>Desulfobacteria</taxon>
        <taxon>Desulfobacterales</taxon>
        <taxon>Desulfobacteraceae</taxon>
        <taxon>Desulfocicer</taxon>
    </lineage>
</organism>
<name>A0A1W2AK45_9BACT</name>
<dbReference type="PANTHER" id="PTHR35866">
    <property type="entry name" value="PUTATIVE-RELATED"/>
    <property type="match status" value="1"/>
</dbReference>
<dbReference type="PANTHER" id="PTHR35866:SF1">
    <property type="entry name" value="YKGJ FAMILY CYSTEINE CLUSTER PROTEIN"/>
    <property type="match status" value="1"/>
</dbReference>
<evidence type="ECO:0000313" key="1">
    <source>
        <dbReference type="EMBL" id="SMC61047.1"/>
    </source>
</evidence>
<dbReference type="Proteomes" id="UP000192418">
    <property type="component" value="Unassembled WGS sequence"/>
</dbReference>
<dbReference type="EMBL" id="FWXY01000005">
    <property type="protein sequence ID" value="SMC61047.1"/>
    <property type="molecule type" value="Genomic_DNA"/>
</dbReference>
<protein>
    <submittedName>
        <fullName evidence="1">Putative zinc-or iron-chelating domain-containing protein</fullName>
    </submittedName>
</protein>
<dbReference type="RefSeq" id="WP_170923730.1">
    <property type="nucleotide sequence ID" value="NZ_FWXY01000005.1"/>
</dbReference>